<organism evidence="1 2">
    <name type="scientific">Trametes coccinea (strain BRFM310)</name>
    <name type="common">Pycnoporus coccineus</name>
    <dbReference type="NCBI Taxonomy" id="1353009"/>
    <lineage>
        <taxon>Eukaryota</taxon>
        <taxon>Fungi</taxon>
        <taxon>Dikarya</taxon>
        <taxon>Basidiomycota</taxon>
        <taxon>Agaricomycotina</taxon>
        <taxon>Agaricomycetes</taxon>
        <taxon>Polyporales</taxon>
        <taxon>Polyporaceae</taxon>
        <taxon>Trametes</taxon>
    </lineage>
</organism>
<keyword evidence="2" id="KW-1185">Reference proteome</keyword>
<dbReference type="Proteomes" id="UP000193067">
    <property type="component" value="Unassembled WGS sequence"/>
</dbReference>
<dbReference type="CDD" id="cd18809">
    <property type="entry name" value="SF1_C_RecD"/>
    <property type="match status" value="1"/>
</dbReference>
<evidence type="ECO:0008006" key="3">
    <source>
        <dbReference type="Google" id="ProtNLM"/>
    </source>
</evidence>
<dbReference type="SUPFAM" id="SSF52540">
    <property type="entry name" value="P-loop containing nucleoside triphosphate hydrolases"/>
    <property type="match status" value="1"/>
</dbReference>
<dbReference type="InterPro" id="IPR027417">
    <property type="entry name" value="P-loop_NTPase"/>
</dbReference>
<sequence length="142" mass="15809">MHFARTAQCFCVHRYKNVRVLIIAIGNRLVTVRILGGSSGHGVGPLQSNDILIPRICFSYILSSGHTLLRKQFPLAPAYATTFNSCQGLTLDVVGIDLIRPVFSHGQLYTALSRIRHRSHARVRLRPGDTVTENVTFTQILL</sequence>
<reference evidence="1 2" key="1">
    <citation type="journal article" date="2015" name="Biotechnol. Biofuels">
        <title>Enhanced degradation of softwood versus hardwood by the white-rot fungus Pycnoporus coccineus.</title>
        <authorList>
            <person name="Couturier M."/>
            <person name="Navarro D."/>
            <person name="Chevret D."/>
            <person name="Henrissat B."/>
            <person name="Piumi F."/>
            <person name="Ruiz-Duenas F.J."/>
            <person name="Martinez A.T."/>
            <person name="Grigoriev I.V."/>
            <person name="Riley R."/>
            <person name="Lipzen A."/>
            <person name="Berrin J.G."/>
            <person name="Master E.R."/>
            <person name="Rosso M.N."/>
        </authorList>
    </citation>
    <scope>NUCLEOTIDE SEQUENCE [LARGE SCALE GENOMIC DNA]</scope>
    <source>
        <strain evidence="1 2">BRFM310</strain>
    </source>
</reference>
<dbReference type="GO" id="GO:0006260">
    <property type="term" value="P:DNA replication"/>
    <property type="evidence" value="ECO:0007669"/>
    <property type="project" value="TreeGrafter"/>
</dbReference>
<evidence type="ECO:0000313" key="2">
    <source>
        <dbReference type="Proteomes" id="UP000193067"/>
    </source>
</evidence>
<evidence type="ECO:0000313" key="1">
    <source>
        <dbReference type="EMBL" id="OSD05232.1"/>
    </source>
</evidence>
<dbReference type="GO" id="GO:0005657">
    <property type="term" value="C:replication fork"/>
    <property type="evidence" value="ECO:0007669"/>
    <property type="project" value="TreeGrafter"/>
</dbReference>
<dbReference type="AlphaFoldDB" id="A0A1Y2IZ33"/>
<name>A0A1Y2IZ33_TRAC3</name>
<dbReference type="PANTHER" id="PTHR23274:SF51">
    <property type="entry name" value="OS03G0423850 PROTEIN"/>
    <property type="match status" value="1"/>
</dbReference>
<dbReference type="EMBL" id="KZ084094">
    <property type="protein sequence ID" value="OSD05232.1"/>
    <property type="molecule type" value="Genomic_DNA"/>
</dbReference>
<dbReference type="PANTHER" id="PTHR23274">
    <property type="entry name" value="DNA HELICASE-RELATED"/>
    <property type="match status" value="1"/>
</dbReference>
<proteinExistence type="predicted"/>
<dbReference type="STRING" id="1353009.A0A1Y2IZ33"/>
<gene>
    <name evidence="1" type="ORF">PYCCODRAFT_1443527</name>
</gene>
<dbReference type="OrthoDB" id="3353471at2759"/>
<accession>A0A1Y2IZ33</accession>
<protein>
    <recommendedName>
        <fullName evidence="3">ATP-dependent DNA helicase</fullName>
    </recommendedName>
</protein>